<accession>A0AA97DAX2</accession>
<evidence type="ECO:0000259" key="1">
    <source>
        <dbReference type="PROSITE" id="PS51782"/>
    </source>
</evidence>
<reference evidence="2 3" key="2">
    <citation type="submission" date="2024-06" db="EMBL/GenBank/DDBJ databases">
        <title>Caproicibacterium argilliputei sp. nov, a novel caproic acid producing anaerobic bacterium isolated from pit mud.</title>
        <authorList>
            <person name="Xia S."/>
        </authorList>
    </citation>
    <scope>NUCLEOTIDE SEQUENCE [LARGE SCALE GENOMIC DNA]</scope>
    <source>
        <strain evidence="2 3">ZCY20-5</strain>
    </source>
</reference>
<evidence type="ECO:0000313" key="2">
    <source>
        <dbReference type="EMBL" id="WOC33484.1"/>
    </source>
</evidence>
<dbReference type="RefSeq" id="WP_275846579.1">
    <property type="nucleotide sequence ID" value="NZ_CP135996.1"/>
</dbReference>
<dbReference type="AlphaFoldDB" id="A0AA97DAX2"/>
<dbReference type="KEGG" id="carl:PXC00_06350"/>
<dbReference type="InterPro" id="IPR018392">
    <property type="entry name" value="LysM"/>
</dbReference>
<reference evidence="3" key="1">
    <citation type="submission" date="2024-06" db="EMBL/GenBank/DDBJ databases">
        <title>Caproicibacterium argilliputei sp. nov, a novel caproic acid producing anaerobic bacterium isolated from pit mud.</title>
        <authorList>
            <person name="Zeng C."/>
        </authorList>
    </citation>
    <scope>NUCLEOTIDE SEQUENCE [LARGE SCALE GENOMIC DNA]</scope>
    <source>
        <strain evidence="3">ZCY20-5</strain>
    </source>
</reference>
<name>A0AA97DAX2_9FIRM</name>
<dbReference type="InterPro" id="IPR036779">
    <property type="entry name" value="LysM_dom_sf"/>
</dbReference>
<evidence type="ECO:0000313" key="3">
    <source>
        <dbReference type="Proteomes" id="UP001300604"/>
    </source>
</evidence>
<keyword evidence="3" id="KW-1185">Reference proteome</keyword>
<organism evidence="2 3">
    <name type="scientific">Caproicibacterium argilliputei</name>
    <dbReference type="NCBI Taxonomy" id="3030016"/>
    <lineage>
        <taxon>Bacteria</taxon>
        <taxon>Bacillati</taxon>
        <taxon>Bacillota</taxon>
        <taxon>Clostridia</taxon>
        <taxon>Eubacteriales</taxon>
        <taxon>Oscillospiraceae</taxon>
        <taxon>Caproicibacterium</taxon>
    </lineage>
</organism>
<proteinExistence type="predicted"/>
<reference evidence="3" key="3">
    <citation type="submission" date="2024-06" db="EMBL/GenBank/DDBJ databases">
        <authorList>
            <person name="Zeng C."/>
        </authorList>
    </citation>
    <scope>NUCLEOTIDE SEQUENCE [LARGE SCALE GENOMIC DNA]</scope>
    <source>
        <strain evidence="3">ZCY20-5</strain>
    </source>
</reference>
<dbReference type="Gene3D" id="3.10.350.10">
    <property type="entry name" value="LysM domain"/>
    <property type="match status" value="1"/>
</dbReference>
<dbReference type="Proteomes" id="UP001300604">
    <property type="component" value="Chromosome"/>
</dbReference>
<dbReference type="PROSITE" id="PS51782">
    <property type="entry name" value="LYSM"/>
    <property type="match status" value="1"/>
</dbReference>
<gene>
    <name evidence="2" type="ORF">PXC00_06350</name>
</gene>
<protein>
    <submittedName>
        <fullName evidence="2">LysM peptidoglycan-binding domain-containing protein</fullName>
    </submittedName>
</protein>
<feature type="domain" description="LysM" evidence="1">
    <location>
        <begin position="263"/>
        <end position="324"/>
    </location>
</feature>
<dbReference type="EMBL" id="CP135996">
    <property type="protein sequence ID" value="WOC33484.1"/>
    <property type="molecule type" value="Genomic_DNA"/>
</dbReference>
<sequence length="325" mass="35968">MDIYLTELRGEPEKPDGYELRFPTLPQEVSISTTATFQSYNIINLGNTVLPDGTDLKSITWDGTLYGTGREECLGTAMREWQDPEDVSKRIQGWEESHQKLRLNITETWINYDVYVKSFKPQLTGGFGDISYSLELTEARLPQILVSNPKASTTIPPQVVANDTKFICDTTMDVSITQGGKYTAMVYCTAGRPNVVAGTGGVVDITLKSRKNDNWYFQCTAKGTVGKMTGVYINGSKQPIFHCSIAAKSINFRGSAAVTSSKKTYTVAGSDTIWYIAVKMYQDGNQWAKIYNANKTLIEAVARAHGKSASERGRYLFPGTKLIIP</sequence>